<keyword evidence="3" id="KW-0238">DNA-binding</keyword>
<evidence type="ECO:0000256" key="5">
    <source>
        <dbReference type="ARBA" id="ARBA00023242"/>
    </source>
</evidence>
<dbReference type="Proteomes" id="UP000054321">
    <property type="component" value="Unassembled WGS sequence"/>
</dbReference>
<dbReference type="HOGENOM" id="CLU_011455_2_1_1"/>
<dbReference type="EMBL" id="KN832887">
    <property type="protein sequence ID" value="KIM95451.1"/>
    <property type="molecule type" value="Genomic_DNA"/>
</dbReference>
<feature type="region of interest" description="Disordered" evidence="6">
    <location>
        <begin position="39"/>
        <end position="98"/>
    </location>
</feature>
<dbReference type="InterPro" id="IPR036864">
    <property type="entry name" value="Zn2-C6_fun-type_DNA-bd_sf"/>
</dbReference>
<comment type="subcellular location">
    <subcellularLocation>
        <location evidence="1">Nucleus</location>
    </subcellularLocation>
</comment>
<keyword evidence="4" id="KW-0804">Transcription</keyword>
<evidence type="ECO:0000259" key="7">
    <source>
        <dbReference type="Pfam" id="PF04082"/>
    </source>
</evidence>
<dbReference type="CDD" id="cd12148">
    <property type="entry name" value="fungal_TF_MHR"/>
    <property type="match status" value="1"/>
</dbReference>
<dbReference type="GO" id="GO:0006351">
    <property type="term" value="P:DNA-templated transcription"/>
    <property type="evidence" value="ECO:0007669"/>
    <property type="project" value="InterPro"/>
</dbReference>
<evidence type="ECO:0000313" key="9">
    <source>
        <dbReference type="Proteomes" id="UP000054321"/>
    </source>
</evidence>
<name>A0A0C3GYW2_OIDMZ</name>
<dbReference type="InterPro" id="IPR007219">
    <property type="entry name" value="XnlR_reg_dom"/>
</dbReference>
<protein>
    <recommendedName>
        <fullName evidence="7">Xylanolytic transcriptional activator regulatory domain-containing protein</fullName>
    </recommendedName>
</protein>
<evidence type="ECO:0000256" key="2">
    <source>
        <dbReference type="ARBA" id="ARBA00023015"/>
    </source>
</evidence>
<dbReference type="STRING" id="913774.A0A0C3GYW2"/>
<dbReference type="PANTHER" id="PTHR31845:SF21">
    <property type="entry name" value="REGULATORY PROTEIN LEU3"/>
    <property type="match status" value="1"/>
</dbReference>
<sequence length="631" mass="71104">MSHKLKCDASKKGSLESCSRCGRLHLQCVVSKSFRRVKRRTKSELQAEVDSLRQRVQEGRAAENGEGRSSIHGPSPRSSDINNDAHGTNSAPSSLPHIEPESVLNINHLQDNMNQSLPIVPRAVAEAVSNLGPEATIPQTLDNLSVGAEEIDDCFKLFLRHHLQYVPVVDTCLRPNECHAQSPFLFWTIVAIGSRKYEKDPTLVLMLGPKIIQLAQRAILTREEVLTTIQALVCLCSWPMPFSTLNNDITPMLAGAMLQLAMSIGLHVYGVGQDFSRTKLQFDRWQSVQRAKLWALCLTVSQNVNIITGIPPTYIPDTYDHDCNRVEVATALSPQIRFLKELTRLHAEAILNIERNALSKIPDTKALLLDSAIDAALLSLSRLESQISEKLDEFYLICARLHILSFHLFTPKASMNDARLATLYETACNLIEVTMHLDMMQKFAEFGPMLVSRFSNLAAFVILKIGRSHVRDALDLTRGQRLYFSVIQFHKKYSVQSDDVYARATLINTQLWTSHKIFKRSDGSVDSLTLRCRSRLGMSLVYDCYWWWRQEFGGQSNPYEGINDVVRDGTATHPFTGQICSDSTNFLETGWSPQEYFPFYEWSGADLPIENWPQLTAGVDSEYQLPASLDR</sequence>
<dbReference type="GO" id="GO:0000976">
    <property type="term" value="F:transcription cis-regulatory region binding"/>
    <property type="evidence" value="ECO:0007669"/>
    <property type="project" value="TreeGrafter"/>
</dbReference>
<dbReference type="Pfam" id="PF04082">
    <property type="entry name" value="Fungal_trans"/>
    <property type="match status" value="1"/>
</dbReference>
<evidence type="ECO:0000256" key="3">
    <source>
        <dbReference type="ARBA" id="ARBA00023125"/>
    </source>
</evidence>
<dbReference type="InterPro" id="IPR051089">
    <property type="entry name" value="prtT"/>
</dbReference>
<gene>
    <name evidence="8" type="ORF">OIDMADRAFT_183941</name>
</gene>
<evidence type="ECO:0000256" key="4">
    <source>
        <dbReference type="ARBA" id="ARBA00023163"/>
    </source>
</evidence>
<accession>A0A0C3GYW2</accession>
<dbReference type="Gene3D" id="4.10.240.10">
    <property type="entry name" value="Zn(2)-C6 fungal-type DNA-binding domain"/>
    <property type="match status" value="1"/>
</dbReference>
<dbReference type="AlphaFoldDB" id="A0A0C3GYW2"/>
<evidence type="ECO:0000256" key="1">
    <source>
        <dbReference type="ARBA" id="ARBA00004123"/>
    </source>
</evidence>
<proteinExistence type="predicted"/>
<organism evidence="8 9">
    <name type="scientific">Oidiodendron maius (strain Zn)</name>
    <dbReference type="NCBI Taxonomy" id="913774"/>
    <lineage>
        <taxon>Eukaryota</taxon>
        <taxon>Fungi</taxon>
        <taxon>Dikarya</taxon>
        <taxon>Ascomycota</taxon>
        <taxon>Pezizomycotina</taxon>
        <taxon>Leotiomycetes</taxon>
        <taxon>Leotiomycetes incertae sedis</taxon>
        <taxon>Myxotrichaceae</taxon>
        <taxon>Oidiodendron</taxon>
    </lineage>
</organism>
<reference evidence="8 9" key="1">
    <citation type="submission" date="2014-04" db="EMBL/GenBank/DDBJ databases">
        <authorList>
            <consortium name="DOE Joint Genome Institute"/>
            <person name="Kuo A."/>
            <person name="Martino E."/>
            <person name="Perotto S."/>
            <person name="Kohler A."/>
            <person name="Nagy L.G."/>
            <person name="Floudas D."/>
            <person name="Copeland A."/>
            <person name="Barry K.W."/>
            <person name="Cichocki N."/>
            <person name="Veneault-Fourrey C."/>
            <person name="LaButti K."/>
            <person name="Lindquist E.A."/>
            <person name="Lipzen A."/>
            <person name="Lundell T."/>
            <person name="Morin E."/>
            <person name="Murat C."/>
            <person name="Sun H."/>
            <person name="Tunlid A."/>
            <person name="Henrissat B."/>
            <person name="Grigoriev I.V."/>
            <person name="Hibbett D.S."/>
            <person name="Martin F."/>
            <person name="Nordberg H.P."/>
            <person name="Cantor M.N."/>
            <person name="Hua S.X."/>
        </authorList>
    </citation>
    <scope>NUCLEOTIDE SEQUENCE [LARGE SCALE GENOMIC DNA]</scope>
    <source>
        <strain evidence="8 9">Zn</strain>
    </source>
</reference>
<feature type="domain" description="Xylanolytic transcriptional activator regulatory" evidence="7">
    <location>
        <begin position="180"/>
        <end position="324"/>
    </location>
</feature>
<dbReference type="OrthoDB" id="3163292at2759"/>
<reference evidence="9" key="2">
    <citation type="submission" date="2015-01" db="EMBL/GenBank/DDBJ databases">
        <title>Evolutionary Origins and Diversification of the Mycorrhizal Mutualists.</title>
        <authorList>
            <consortium name="DOE Joint Genome Institute"/>
            <consortium name="Mycorrhizal Genomics Consortium"/>
            <person name="Kohler A."/>
            <person name="Kuo A."/>
            <person name="Nagy L.G."/>
            <person name="Floudas D."/>
            <person name="Copeland A."/>
            <person name="Barry K.W."/>
            <person name="Cichocki N."/>
            <person name="Veneault-Fourrey C."/>
            <person name="LaButti K."/>
            <person name="Lindquist E.A."/>
            <person name="Lipzen A."/>
            <person name="Lundell T."/>
            <person name="Morin E."/>
            <person name="Murat C."/>
            <person name="Riley R."/>
            <person name="Ohm R."/>
            <person name="Sun H."/>
            <person name="Tunlid A."/>
            <person name="Henrissat B."/>
            <person name="Grigoriev I.V."/>
            <person name="Hibbett D.S."/>
            <person name="Martin F."/>
        </authorList>
    </citation>
    <scope>NUCLEOTIDE SEQUENCE [LARGE SCALE GENOMIC DNA]</scope>
    <source>
        <strain evidence="9">Zn</strain>
    </source>
</reference>
<keyword evidence="5" id="KW-0539">Nucleus</keyword>
<evidence type="ECO:0000256" key="6">
    <source>
        <dbReference type="SAM" id="MobiDB-lite"/>
    </source>
</evidence>
<dbReference type="PANTHER" id="PTHR31845">
    <property type="entry name" value="FINGER DOMAIN PROTEIN, PUTATIVE-RELATED"/>
    <property type="match status" value="1"/>
</dbReference>
<keyword evidence="2" id="KW-0805">Transcription regulation</keyword>
<dbReference type="GO" id="GO:0005634">
    <property type="term" value="C:nucleus"/>
    <property type="evidence" value="ECO:0007669"/>
    <property type="project" value="UniProtKB-SubCell"/>
</dbReference>
<dbReference type="InParanoid" id="A0A0C3GYW2"/>
<feature type="compositionally biased region" description="Basic and acidic residues" evidence="6">
    <location>
        <begin position="42"/>
        <end position="66"/>
    </location>
</feature>
<dbReference type="GO" id="GO:0008270">
    <property type="term" value="F:zinc ion binding"/>
    <property type="evidence" value="ECO:0007669"/>
    <property type="project" value="InterPro"/>
</dbReference>
<feature type="compositionally biased region" description="Polar residues" evidence="6">
    <location>
        <begin position="76"/>
        <end position="93"/>
    </location>
</feature>
<keyword evidence="9" id="KW-1185">Reference proteome</keyword>
<evidence type="ECO:0000313" key="8">
    <source>
        <dbReference type="EMBL" id="KIM95451.1"/>
    </source>
</evidence>
<dbReference type="GO" id="GO:0000981">
    <property type="term" value="F:DNA-binding transcription factor activity, RNA polymerase II-specific"/>
    <property type="evidence" value="ECO:0007669"/>
    <property type="project" value="InterPro"/>
</dbReference>